<keyword evidence="5" id="KW-1185">Reference proteome</keyword>
<accession>A0A238WSQ5</accession>
<evidence type="ECO:0000313" key="4">
    <source>
        <dbReference type="EMBL" id="SNR49582.1"/>
    </source>
</evidence>
<feature type="transmembrane region" description="Helical" evidence="2">
    <location>
        <begin position="120"/>
        <end position="141"/>
    </location>
</feature>
<keyword evidence="2" id="KW-0472">Membrane</keyword>
<keyword evidence="2" id="KW-1133">Transmembrane helix</keyword>
<dbReference type="Pfam" id="PF13796">
    <property type="entry name" value="Sensor"/>
    <property type="match status" value="1"/>
</dbReference>
<dbReference type="RefSeq" id="WP_089300995.1">
    <property type="nucleotide sequence ID" value="NZ_FZNW01000007.1"/>
</dbReference>
<gene>
    <name evidence="4" type="ORF">SAMN06265360_107179</name>
</gene>
<protein>
    <submittedName>
        <fullName evidence="4">Putative sensor</fullName>
    </submittedName>
</protein>
<dbReference type="InterPro" id="IPR025828">
    <property type="entry name" value="Put_sensor_dom"/>
</dbReference>
<feature type="region of interest" description="Disordered" evidence="1">
    <location>
        <begin position="1"/>
        <end position="20"/>
    </location>
</feature>
<feature type="domain" description="Putative sensor" evidence="3">
    <location>
        <begin position="30"/>
        <end position="215"/>
    </location>
</feature>
<dbReference type="OrthoDB" id="5183710at2"/>
<organism evidence="4 5">
    <name type="scientific">Haloechinothrix alba</name>
    <dbReference type="NCBI Taxonomy" id="664784"/>
    <lineage>
        <taxon>Bacteria</taxon>
        <taxon>Bacillati</taxon>
        <taxon>Actinomycetota</taxon>
        <taxon>Actinomycetes</taxon>
        <taxon>Pseudonocardiales</taxon>
        <taxon>Pseudonocardiaceae</taxon>
        <taxon>Haloechinothrix</taxon>
    </lineage>
</organism>
<keyword evidence="2" id="KW-0812">Transmembrane</keyword>
<feature type="transmembrane region" description="Helical" evidence="2">
    <location>
        <begin position="182"/>
        <end position="204"/>
    </location>
</feature>
<evidence type="ECO:0000256" key="1">
    <source>
        <dbReference type="SAM" id="MobiDB-lite"/>
    </source>
</evidence>
<name>A0A238WSQ5_9PSEU</name>
<dbReference type="Proteomes" id="UP000198348">
    <property type="component" value="Unassembled WGS sequence"/>
</dbReference>
<dbReference type="EMBL" id="FZNW01000007">
    <property type="protein sequence ID" value="SNR49582.1"/>
    <property type="molecule type" value="Genomic_DNA"/>
</dbReference>
<evidence type="ECO:0000259" key="3">
    <source>
        <dbReference type="Pfam" id="PF13796"/>
    </source>
</evidence>
<proteinExistence type="predicted"/>
<feature type="transmembrane region" description="Helical" evidence="2">
    <location>
        <begin position="24"/>
        <end position="42"/>
    </location>
</feature>
<evidence type="ECO:0000256" key="2">
    <source>
        <dbReference type="SAM" id="Phobius"/>
    </source>
</evidence>
<sequence>MTQTSPDVVTERTGDRPATGRPPVLGSLAFLLLNLPLGVFWFSLLVSLIAVSVGTAVIWIGLVTGAATVLLWHGGAVLERARVHALLGTAIAEPYRELPDARESVRWKARLRDTATWKDLGYLLTLLPIGILEFVLMVTTWSTSLALVGLPIYYRFLPGGAYHFPSYEPGHQWFTVDSVADALPFAIAGVVAVLVTVALTKALGTAHARFARSMLGTIPASAS</sequence>
<reference evidence="4 5" key="1">
    <citation type="submission" date="2017-06" db="EMBL/GenBank/DDBJ databases">
        <authorList>
            <person name="Kim H.J."/>
            <person name="Triplett B.A."/>
        </authorList>
    </citation>
    <scope>NUCLEOTIDE SEQUENCE [LARGE SCALE GENOMIC DNA]</scope>
    <source>
        <strain evidence="4 5">DSM 45207</strain>
    </source>
</reference>
<dbReference type="AlphaFoldDB" id="A0A238WSQ5"/>
<feature type="transmembrane region" description="Helical" evidence="2">
    <location>
        <begin position="48"/>
        <end position="72"/>
    </location>
</feature>
<evidence type="ECO:0000313" key="5">
    <source>
        <dbReference type="Proteomes" id="UP000198348"/>
    </source>
</evidence>